<evidence type="ECO:0000256" key="4">
    <source>
        <dbReference type="ARBA" id="ARBA00022475"/>
    </source>
</evidence>
<evidence type="ECO:0000256" key="6">
    <source>
        <dbReference type="ARBA" id="ARBA00022989"/>
    </source>
</evidence>
<proteinExistence type="inferred from homology"/>
<protein>
    <submittedName>
        <fullName evidence="13">Uncharacterized protein</fullName>
    </submittedName>
</protein>
<feature type="transmembrane region" description="Helical" evidence="12">
    <location>
        <begin position="229"/>
        <end position="255"/>
    </location>
</feature>
<organism evidence="13 14">
    <name type="scientific">Elysia crispata</name>
    <name type="common">lettuce slug</name>
    <dbReference type="NCBI Taxonomy" id="231223"/>
    <lineage>
        <taxon>Eukaryota</taxon>
        <taxon>Metazoa</taxon>
        <taxon>Spiralia</taxon>
        <taxon>Lophotrochozoa</taxon>
        <taxon>Mollusca</taxon>
        <taxon>Gastropoda</taxon>
        <taxon>Heterobranchia</taxon>
        <taxon>Euthyneura</taxon>
        <taxon>Panpulmonata</taxon>
        <taxon>Sacoglossa</taxon>
        <taxon>Placobranchoidea</taxon>
        <taxon>Plakobranchidae</taxon>
        <taxon>Elysia</taxon>
    </lineage>
</organism>
<dbReference type="GO" id="GO:0006814">
    <property type="term" value="P:sodium ion transport"/>
    <property type="evidence" value="ECO:0007669"/>
    <property type="project" value="UniProtKB-KW"/>
</dbReference>
<keyword evidence="6 12" id="KW-1133">Transmembrane helix</keyword>
<feature type="transmembrane region" description="Helical" evidence="12">
    <location>
        <begin position="143"/>
        <end position="171"/>
    </location>
</feature>
<accession>A0AAE1AGY2</accession>
<evidence type="ECO:0000256" key="12">
    <source>
        <dbReference type="SAM" id="Phobius"/>
    </source>
</evidence>
<evidence type="ECO:0000313" key="14">
    <source>
        <dbReference type="Proteomes" id="UP001283361"/>
    </source>
</evidence>
<evidence type="ECO:0000256" key="3">
    <source>
        <dbReference type="ARBA" id="ARBA00022448"/>
    </source>
</evidence>
<evidence type="ECO:0000256" key="8">
    <source>
        <dbReference type="ARBA" id="ARBA00023065"/>
    </source>
</evidence>
<evidence type="ECO:0000256" key="11">
    <source>
        <dbReference type="RuleBase" id="RU362091"/>
    </source>
</evidence>
<dbReference type="PANTHER" id="PTHR42985:SF2">
    <property type="entry name" value="SODIUM-DEPENDENT MULTIVITAMIN TRANSPORTER"/>
    <property type="match status" value="1"/>
</dbReference>
<keyword evidence="10" id="KW-0739">Sodium transport</keyword>
<sequence length="285" mass="30839">MAAAVDSSFQWQDYLMFSLLLAVSSLVGVAFAWPCLWLPASRLPAGYWEFRSRCIPGAVTSSCGCSGLSMLSSSPSSSFCPSSTGCASLMPTSIWRSVSTKRFAQWVTGVPREVSVLTIGLVCTFYTSIGGIRAVVWTDVVQILLVLGAALAVLVKGATDVGGWATVWAVASHGSRLPDFDMNPDPFVRHTFWTLSVGGGLIIMIIYGANQTNLQRYASVRTLRGAREALLVCMVMWVLFLTIQCLLGLVMYASFLNCDPVTSGRVARKDQAGFKSMLCQEFPNL</sequence>
<dbReference type="PANTHER" id="PTHR42985">
    <property type="entry name" value="SODIUM-COUPLED MONOCARBOXYLATE TRANSPORTER"/>
    <property type="match status" value="1"/>
</dbReference>
<comment type="subcellular location">
    <subcellularLocation>
        <location evidence="1">Cell membrane</location>
        <topology evidence="1">Multi-pass membrane protein</topology>
    </subcellularLocation>
</comment>
<evidence type="ECO:0000256" key="10">
    <source>
        <dbReference type="ARBA" id="ARBA00023201"/>
    </source>
</evidence>
<dbReference type="InterPro" id="IPR038377">
    <property type="entry name" value="Na/Glc_symporter_sf"/>
</dbReference>
<evidence type="ECO:0000256" key="2">
    <source>
        <dbReference type="ARBA" id="ARBA00006434"/>
    </source>
</evidence>
<gene>
    <name evidence="13" type="ORF">RRG08_051683</name>
</gene>
<dbReference type="InterPro" id="IPR001734">
    <property type="entry name" value="Na/solute_symporter"/>
</dbReference>
<keyword evidence="7" id="KW-0915">Sodium</keyword>
<dbReference type="AlphaFoldDB" id="A0AAE1AGY2"/>
<keyword evidence="14" id="KW-1185">Reference proteome</keyword>
<evidence type="ECO:0000256" key="9">
    <source>
        <dbReference type="ARBA" id="ARBA00023136"/>
    </source>
</evidence>
<keyword evidence="5 12" id="KW-0812">Transmembrane</keyword>
<keyword evidence="4" id="KW-1003">Cell membrane</keyword>
<evidence type="ECO:0000256" key="1">
    <source>
        <dbReference type="ARBA" id="ARBA00004651"/>
    </source>
</evidence>
<dbReference type="GO" id="GO:0015293">
    <property type="term" value="F:symporter activity"/>
    <property type="evidence" value="ECO:0007669"/>
    <property type="project" value="TreeGrafter"/>
</dbReference>
<reference evidence="13" key="1">
    <citation type="journal article" date="2023" name="G3 (Bethesda)">
        <title>A reference genome for the long-term kleptoplast-retaining sea slug Elysia crispata morphotype clarki.</title>
        <authorList>
            <person name="Eastman K.E."/>
            <person name="Pendleton A.L."/>
            <person name="Shaikh M.A."/>
            <person name="Suttiyut T."/>
            <person name="Ogas R."/>
            <person name="Tomko P."/>
            <person name="Gavelis G."/>
            <person name="Widhalm J.R."/>
            <person name="Wisecaver J.H."/>
        </authorList>
    </citation>
    <scope>NUCLEOTIDE SEQUENCE</scope>
    <source>
        <strain evidence="13">ECLA1</strain>
    </source>
</reference>
<evidence type="ECO:0000256" key="7">
    <source>
        <dbReference type="ARBA" id="ARBA00023053"/>
    </source>
</evidence>
<dbReference type="Gene3D" id="1.20.1730.10">
    <property type="entry name" value="Sodium/glucose cotransporter"/>
    <property type="match status" value="1"/>
</dbReference>
<feature type="transmembrane region" description="Helical" evidence="12">
    <location>
        <begin position="14"/>
        <end position="33"/>
    </location>
</feature>
<comment type="caution">
    <text evidence="13">The sequence shown here is derived from an EMBL/GenBank/DDBJ whole genome shotgun (WGS) entry which is preliminary data.</text>
</comment>
<name>A0AAE1AGY2_9GAST</name>
<dbReference type="PROSITE" id="PS50283">
    <property type="entry name" value="NA_SOLUT_SYMP_3"/>
    <property type="match status" value="1"/>
</dbReference>
<keyword evidence="8" id="KW-0406">Ion transport</keyword>
<comment type="similarity">
    <text evidence="2 11">Belongs to the sodium:solute symporter (SSF) (TC 2.A.21) family.</text>
</comment>
<evidence type="ECO:0000256" key="5">
    <source>
        <dbReference type="ARBA" id="ARBA00022692"/>
    </source>
</evidence>
<dbReference type="EMBL" id="JAWDGP010001932">
    <property type="protein sequence ID" value="KAK3786881.1"/>
    <property type="molecule type" value="Genomic_DNA"/>
</dbReference>
<feature type="transmembrane region" description="Helical" evidence="12">
    <location>
        <begin position="191"/>
        <end position="209"/>
    </location>
</feature>
<dbReference type="GO" id="GO:0005886">
    <property type="term" value="C:plasma membrane"/>
    <property type="evidence" value="ECO:0007669"/>
    <property type="project" value="UniProtKB-SubCell"/>
</dbReference>
<keyword evidence="9 12" id="KW-0472">Membrane</keyword>
<evidence type="ECO:0000313" key="13">
    <source>
        <dbReference type="EMBL" id="KAK3786881.1"/>
    </source>
</evidence>
<dbReference type="Proteomes" id="UP001283361">
    <property type="component" value="Unassembled WGS sequence"/>
</dbReference>
<dbReference type="InterPro" id="IPR051163">
    <property type="entry name" value="Sodium:Solute_Symporter_SSF"/>
</dbReference>
<keyword evidence="3" id="KW-0813">Transport</keyword>
<dbReference type="Pfam" id="PF00474">
    <property type="entry name" value="SSF"/>
    <property type="match status" value="1"/>
</dbReference>